<dbReference type="PANTHER" id="PTHR12830">
    <property type="entry name" value="ANAPHASE-PROMOTING COMPLEX SUBUNIT 5"/>
    <property type="match status" value="1"/>
</dbReference>
<dbReference type="GO" id="GO:0005680">
    <property type="term" value="C:anaphase-promoting complex"/>
    <property type="evidence" value="ECO:0007669"/>
    <property type="project" value="InterPro"/>
</dbReference>
<name>A0AAD9IDC3_9PEZI</name>
<dbReference type="Gene3D" id="3.50.30.30">
    <property type="match status" value="1"/>
</dbReference>
<keyword evidence="5" id="KW-0833">Ubl conjugation pathway</keyword>
<keyword evidence="12" id="KW-1185">Reference proteome</keyword>
<dbReference type="Proteomes" id="UP001217918">
    <property type="component" value="Unassembled WGS sequence"/>
</dbReference>
<evidence type="ECO:0000256" key="2">
    <source>
        <dbReference type="ARBA" id="ARBA00016066"/>
    </source>
</evidence>
<dbReference type="GO" id="GO:0031145">
    <property type="term" value="P:anaphase-promoting complex-dependent catabolic process"/>
    <property type="evidence" value="ECO:0007669"/>
    <property type="project" value="TreeGrafter"/>
</dbReference>
<evidence type="ECO:0000256" key="5">
    <source>
        <dbReference type="ARBA" id="ARBA00022786"/>
    </source>
</evidence>
<feature type="signal peptide" evidence="8">
    <location>
        <begin position="1"/>
        <end position="26"/>
    </location>
</feature>
<feature type="domain" description="PA" evidence="9">
    <location>
        <begin position="212"/>
        <end position="287"/>
    </location>
</feature>
<feature type="compositionally biased region" description="Polar residues" evidence="7">
    <location>
        <begin position="492"/>
        <end position="521"/>
    </location>
</feature>
<dbReference type="SUPFAM" id="SSF52025">
    <property type="entry name" value="PA domain"/>
    <property type="match status" value="1"/>
</dbReference>
<dbReference type="InterPro" id="IPR037679">
    <property type="entry name" value="Apc5"/>
</dbReference>
<protein>
    <recommendedName>
        <fullName evidence="2">Anaphase-promoting complex subunit 5</fullName>
    </recommendedName>
</protein>
<evidence type="ECO:0000313" key="12">
    <source>
        <dbReference type="Proteomes" id="UP001217918"/>
    </source>
</evidence>
<evidence type="ECO:0000256" key="8">
    <source>
        <dbReference type="SAM" id="SignalP"/>
    </source>
</evidence>
<evidence type="ECO:0000259" key="10">
    <source>
        <dbReference type="Pfam" id="PF12862"/>
    </source>
</evidence>
<dbReference type="Pfam" id="PF12862">
    <property type="entry name" value="ANAPC5"/>
    <property type="match status" value="1"/>
</dbReference>
<keyword evidence="4" id="KW-0498">Mitosis</keyword>
<dbReference type="GO" id="GO:0070979">
    <property type="term" value="P:protein K11-linked ubiquitination"/>
    <property type="evidence" value="ECO:0007669"/>
    <property type="project" value="TreeGrafter"/>
</dbReference>
<evidence type="ECO:0000256" key="4">
    <source>
        <dbReference type="ARBA" id="ARBA00022776"/>
    </source>
</evidence>
<proteinExistence type="inferred from homology"/>
<sequence>MRPPRIVILVLFFSACLFLFARSIAALHRSISHVATANTDPPSPFPSFFSLTAPFSLFPPNAVISLTDDNSTFFPARPAAFGPAFPSKGLSGPVWIGSGFADDNLPDGEGEGELGCSDVAGWEDGQPNAAALKTAHKTSATDESATVAGSAKNSKRDGSGPPVDRTFGSGKLAQDMPPSVDDGTDDYLHHGLQGKNMHHDTSAGSASSHADIQVIQETAEITGKVVLLSRGGCGFLEKVKWAQRRGAAALIVGDNQKGAPLIHMFARGNVDNVTIPSAFTSRTTAHLLSSLMQTGGFMEDIVDGKDNAALKIGQDERKSQNKRNKAETASTAVITGASTSPNAATELGLSSKEVKHKASHVPVASANDSHGNWITRFFHWGGVKKVMPDRSRPPSSGRLNWIIVDEWSDEKDEQLQKNLDKATMKSVANPEIQPEHRDNFQIGIEDWRDPDLLYDKTGNAAISTEDFTKSTNQKAPPESKDASKHAGKKGESASSKRNQASKANSITPGSGQYIQEFASSGKSKKTSLPALDDKKDPSGLLSKIFGEDDDAGFTPNEVPPTAQNQRPIVPPQPSANDQSRHEGLWVTITPTGSASPFFDTLLVLVIRRRRWRAPKSVVERLPIRTYHTVVASGTQTPRLPSPTNSADSMHNAMVDNTPPHMSHLFDHVLLEGQHDWGENTDTLGKKLYGDVKHDSTLAVSVEDIEGVLEFQIGRLQKYGIRVPQEVTARIKKLRDDSLIIPTLSHYLRFLDAWKSGDYQNAYSFLHRYFDYSTQVRDRNFYQYALMNLAILHADFGCNKEAVDAMLGTITTARENGDMTCLNFALNWLFHFGRAHPTFVEAIRASHMLGRGRESLTFLRANAKESGMWVLCSSSLLSEAKLGLSNGESLADCVEYMVRSSQLILENNTRIMFGAQLSLYMSLWDRLGLTGLSSMICEVYLRCHAEHGIFEDQMKMICRLAGQLATKGHYNAAFAKLDAIDPEMLRNWKSNQYCVKYRGLIKLRRDLHHGDLDVADILLHQLLQTKADDLEPDLAFVIDMMRVEALIRRGDLDAAGTEVEALLSSSHAEDKDVALRVRLMLLKCDILDLAGRPQRGFTLAVRAVNLAWRARLLRLLWQAVGALANVLSSLREFAAAEALLLAVLPRSLECEGVFLNGMLYSLLADARMGLAGRADETTGTTVASGAPDATMTKARKNKRVGYLKKAHEALECALVQFAAVEDDEKQCDILAKMATVMRLMGERQIAGDYTAKLLHLNTHAITRRKS</sequence>
<gene>
    <name evidence="11" type="ORF">P8C59_009281</name>
</gene>
<feature type="region of interest" description="Disordered" evidence="7">
    <location>
        <begin position="464"/>
        <end position="580"/>
    </location>
</feature>
<evidence type="ECO:0000256" key="6">
    <source>
        <dbReference type="ARBA" id="ARBA00023306"/>
    </source>
</evidence>
<feature type="domain" description="Anaphase-promoting complex subunit 5" evidence="10">
    <location>
        <begin position="745"/>
        <end position="834"/>
    </location>
</feature>
<feature type="region of interest" description="Disordered" evidence="7">
    <location>
        <begin position="101"/>
        <end position="209"/>
    </location>
</feature>
<feature type="chain" id="PRO_5042181858" description="Anaphase-promoting complex subunit 5" evidence="8">
    <location>
        <begin position="27"/>
        <end position="1265"/>
    </location>
</feature>
<dbReference type="InterPro" id="IPR046450">
    <property type="entry name" value="PA_dom_sf"/>
</dbReference>
<reference evidence="11" key="1">
    <citation type="journal article" date="2023" name="Mol. Plant Microbe Interact.">
        <title>Elucidating the Obligate Nature and Biological Capacity of an Invasive Fungal Corn Pathogen.</title>
        <authorList>
            <person name="MacCready J.S."/>
            <person name="Roggenkamp E.M."/>
            <person name="Gdanetz K."/>
            <person name="Chilvers M.I."/>
        </authorList>
    </citation>
    <scope>NUCLEOTIDE SEQUENCE</scope>
    <source>
        <strain evidence="11">PM02</strain>
    </source>
</reference>
<dbReference type="Pfam" id="PF02225">
    <property type="entry name" value="PA"/>
    <property type="match status" value="1"/>
</dbReference>
<dbReference type="CDD" id="cd04813">
    <property type="entry name" value="PA_1"/>
    <property type="match status" value="1"/>
</dbReference>
<keyword evidence="8" id="KW-0732">Signal</keyword>
<evidence type="ECO:0000313" key="11">
    <source>
        <dbReference type="EMBL" id="KAK2075129.1"/>
    </source>
</evidence>
<feature type="compositionally biased region" description="Basic and acidic residues" evidence="7">
    <location>
        <begin position="477"/>
        <end position="491"/>
    </location>
</feature>
<dbReference type="PANTHER" id="PTHR12830:SF9">
    <property type="entry name" value="ANAPHASE-PROMOTING COMPLEX SUBUNIT 5"/>
    <property type="match status" value="1"/>
</dbReference>
<accession>A0AAD9IDC3</accession>
<dbReference type="PROSITE" id="PS51257">
    <property type="entry name" value="PROKAR_LIPOPROTEIN"/>
    <property type="match status" value="1"/>
</dbReference>
<comment type="similarity">
    <text evidence="1">Belongs to the APC5 family.</text>
</comment>
<dbReference type="GO" id="GO:0045842">
    <property type="term" value="P:positive regulation of mitotic metaphase/anaphase transition"/>
    <property type="evidence" value="ECO:0007669"/>
    <property type="project" value="TreeGrafter"/>
</dbReference>
<dbReference type="AlphaFoldDB" id="A0AAD9IDC3"/>
<dbReference type="GO" id="GO:0051301">
    <property type="term" value="P:cell division"/>
    <property type="evidence" value="ECO:0007669"/>
    <property type="project" value="UniProtKB-KW"/>
</dbReference>
<evidence type="ECO:0000256" key="1">
    <source>
        <dbReference type="ARBA" id="ARBA00007450"/>
    </source>
</evidence>
<organism evidence="11 12">
    <name type="scientific">Phyllachora maydis</name>
    <dbReference type="NCBI Taxonomy" id="1825666"/>
    <lineage>
        <taxon>Eukaryota</taxon>
        <taxon>Fungi</taxon>
        <taxon>Dikarya</taxon>
        <taxon>Ascomycota</taxon>
        <taxon>Pezizomycotina</taxon>
        <taxon>Sordariomycetes</taxon>
        <taxon>Sordariomycetidae</taxon>
        <taxon>Phyllachorales</taxon>
        <taxon>Phyllachoraceae</taxon>
        <taxon>Phyllachora</taxon>
    </lineage>
</organism>
<evidence type="ECO:0000256" key="3">
    <source>
        <dbReference type="ARBA" id="ARBA00022618"/>
    </source>
</evidence>
<dbReference type="InterPro" id="IPR003137">
    <property type="entry name" value="PA_domain"/>
</dbReference>
<dbReference type="InterPro" id="IPR026000">
    <property type="entry name" value="Apc5_dom"/>
</dbReference>
<dbReference type="EMBL" id="JAQQPM010000009">
    <property type="protein sequence ID" value="KAK2075129.1"/>
    <property type="molecule type" value="Genomic_DNA"/>
</dbReference>
<comment type="caution">
    <text evidence="11">The sequence shown here is derived from an EMBL/GenBank/DDBJ whole genome shotgun (WGS) entry which is preliminary data.</text>
</comment>
<evidence type="ECO:0000259" key="9">
    <source>
        <dbReference type="Pfam" id="PF02225"/>
    </source>
</evidence>
<keyword evidence="6" id="KW-0131">Cell cycle</keyword>
<keyword evidence="3" id="KW-0132">Cell division</keyword>
<evidence type="ECO:0000256" key="7">
    <source>
        <dbReference type="SAM" id="MobiDB-lite"/>
    </source>
</evidence>